<keyword evidence="1" id="KW-1015">Disulfide bond</keyword>
<dbReference type="SUPFAM" id="SSF49503">
    <property type="entry name" value="Cupredoxins"/>
    <property type="match status" value="1"/>
</dbReference>
<dbReference type="PANTHER" id="PTHR33021">
    <property type="entry name" value="BLUE COPPER PROTEIN"/>
    <property type="match status" value="1"/>
</dbReference>
<dbReference type="InterPro" id="IPR039391">
    <property type="entry name" value="Phytocyanin-like"/>
</dbReference>
<dbReference type="FunFam" id="2.60.40.420:FF:000034">
    <property type="entry name" value="Cupredoxin superfamily protein"/>
    <property type="match status" value="1"/>
</dbReference>
<protein>
    <recommendedName>
        <fullName evidence="5">Phytocyanin domain-containing protein</fullName>
    </recommendedName>
</protein>
<evidence type="ECO:0000256" key="3">
    <source>
        <dbReference type="SAM" id="MobiDB-lite"/>
    </source>
</evidence>
<name>A0A7I8LLG5_SPIIN</name>
<dbReference type="Proteomes" id="UP000663760">
    <property type="component" value="Chromosome 17"/>
</dbReference>
<dbReference type="EMBL" id="LR746280">
    <property type="protein sequence ID" value="CAA7410094.1"/>
    <property type="molecule type" value="Genomic_DNA"/>
</dbReference>
<accession>A0A7I8LLG5</accession>
<dbReference type="OrthoDB" id="1933543at2759"/>
<evidence type="ECO:0000313" key="7">
    <source>
        <dbReference type="Proteomes" id="UP000663760"/>
    </source>
</evidence>
<reference evidence="6" key="1">
    <citation type="submission" date="2020-02" db="EMBL/GenBank/DDBJ databases">
        <authorList>
            <person name="Scholz U."/>
            <person name="Mascher M."/>
            <person name="Fiebig A."/>
        </authorList>
    </citation>
    <scope>NUCLEOTIDE SEQUENCE</scope>
</reference>
<dbReference type="GO" id="GO:0005886">
    <property type="term" value="C:plasma membrane"/>
    <property type="evidence" value="ECO:0007669"/>
    <property type="project" value="TreeGrafter"/>
</dbReference>
<evidence type="ECO:0000256" key="1">
    <source>
        <dbReference type="ARBA" id="ARBA00023157"/>
    </source>
</evidence>
<evidence type="ECO:0000313" key="6">
    <source>
        <dbReference type="EMBL" id="CAA7410094.1"/>
    </source>
</evidence>
<feature type="chain" id="PRO_5029598947" description="Phytocyanin domain-containing protein" evidence="4">
    <location>
        <begin position="23"/>
        <end position="206"/>
    </location>
</feature>
<sequence>MKRGRLTALCLALSLAASVAAGEQFKVGDEEGWREPDPAHADMYALWAGRTTFRAGDSLYFEYSSEDSVLLVDKRGYYHCNTTNATAAFHDGKTLFPLPAAALLYFISGASGHCPHGQRLIIDVLPPAVAPVPSLPPMAAPPPSLPPVEAPPPSFPPVETPPPSLQLVETPPPSLPPVAAPLPSAADPRPVAAGLASLVMMAVASL</sequence>
<dbReference type="InterPro" id="IPR003245">
    <property type="entry name" value="Phytocyanin_dom"/>
</dbReference>
<evidence type="ECO:0000256" key="4">
    <source>
        <dbReference type="SAM" id="SignalP"/>
    </source>
</evidence>
<dbReference type="Gene3D" id="2.60.40.420">
    <property type="entry name" value="Cupredoxins - blue copper proteins"/>
    <property type="match status" value="1"/>
</dbReference>
<keyword evidence="2" id="KW-0325">Glycoprotein</keyword>
<dbReference type="Pfam" id="PF02298">
    <property type="entry name" value="Cu_bind_like"/>
    <property type="match status" value="1"/>
</dbReference>
<organism evidence="6 7">
    <name type="scientific">Spirodela intermedia</name>
    <name type="common">Intermediate duckweed</name>
    <dbReference type="NCBI Taxonomy" id="51605"/>
    <lineage>
        <taxon>Eukaryota</taxon>
        <taxon>Viridiplantae</taxon>
        <taxon>Streptophyta</taxon>
        <taxon>Embryophyta</taxon>
        <taxon>Tracheophyta</taxon>
        <taxon>Spermatophyta</taxon>
        <taxon>Magnoliopsida</taxon>
        <taxon>Liliopsida</taxon>
        <taxon>Araceae</taxon>
        <taxon>Lemnoideae</taxon>
        <taxon>Spirodela</taxon>
    </lineage>
</organism>
<dbReference type="PANTHER" id="PTHR33021:SF234">
    <property type="entry name" value="EARLY NODULIN-LIKE PROTEIN 7"/>
    <property type="match status" value="1"/>
</dbReference>
<feature type="compositionally biased region" description="Pro residues" evidence="3">
    <location>
        <begin position="140"/>
        <end position="180"/>
    </location>
</feature>
<keyword evidence="7" id="KW-1185">Reference proteome</keyword>
<feature type="domain" description="Phytocyanin" evidence="5">
    <location>
        <begin position="23"/>
        <end position="126"/>
    </location>
</feature>
<dbReference type="InterPro" id="IPR008972">
    <property type="entry name" value="Cupredoxin"/>
</dbReference>
<evidence type="ECO:0000259" key="5">
    <source>
        <dbReference type="PROSITE" id="PS51485"/>
    </source>
</evidence>
<dbReference type="AlphaFoldDB" id="A0A7I8LLG5"/>
<evidence type="ECO:0000256" key="2">
    <source>
        <dbReference type="ARBA" id="ARBA00023180"/>
    </source>
</evidence>
<dbReference type="PROSITE" id="PS51485">
    <property type="entry name" value="PHYTOCYANIN"/>
    <property type="match status" value="1"/>
</dbReference>
<gene>
    <name evidence="6" type="ORF">SI8410_17020772</name>
</gene>
<dbReference type="GO" id="GO:0009055">
    <property type="term" value="F:electron transfer activity"/>
    <property type="evidence" value="ECO:0007669"/>
    <property type="project" value="InterPro"/>
</dbReference>
<keyword evidence="4" id="KW-0732">Signal</keyword>
<feature type="region of interest" description="Disordered" evidence="3">
    <location>
        <begin position="140"/>
        <end position="183"/>
    </location>
</feature>
<proteinExistence type="predicted"/>
<feature type="signal peptide" evidence="4">
    <location>
        <begin position="1"/>
        <end position="22"/>
    </location>
</feature>